<dbReference type="Proteomes" id="UP001353858">
    <property type="component" value="Unassembled WGS sequence"/>
</dbReference>
<keyword evidence="2" id="KW-1185">Reference proteome</keyword>
<name>A0AAN7PTE7_9COLE</name>
<organism evidence="1 2">
    <name type="scientific">Aquatica leii</name>
    <dbReference type="NCBI Taxonomy" id="1421715"/>
    <lineage>
        <taxon>Eukaryota</taxon>
        <taxon>Metazoa</taxon>
        <taxon>Ecdysozoa</taxon>
        <taxon>Arthropoda</taxon>
        <taxon>Hexapoda</taxon>
        <taxon>Insecta</taxon>
        <taxon>Pterygota</taxon>
        <taxon>Neoptera</taxon>
        <taxon>Endopterygota</taxon>
        <taxon>Coleoptera</taxon>
        <taxon>Polyphaga</taxon>
        <taxon>Elateriformia</taxon>
        <taxon>Elateroidea</taxon>
        <taxon>Lampyridae</taxon>
        <taxon>Luciolinae</taxon>
        <taxon>Aquatica</taxon>
    </lineage>
</organism>
<accession>A0AAN7PTE7</accession>
<comment type="caution">
    <text evidence="1">The sequence shown here is derived from an EMBL/GenBank/DDBJ whole genome shotgun (WGS) entry which is preliminary data.</text>
</comment>
<dbReference type="EMBL" id="JARPUR010000004">
    <property type="protein sequence ID" value="KAK4876604.1"/>
    <property type="molecule type" value="Genomic_DNA"/>
</dbReference>
<protein>
    <submittedName>
        <fullName evidence="1">Uncharacterized protein</fullName>
    </submittedName>
</protein>
<reference evidence="2" key="1">
    <citation type="submission" date="2023-01" db="EMBL/GenBank/DDBJ databases">
        <title>Key to firefly adult light organ development and bioluminescence: homeobox transcription factors regulate luciferase expression and transportation to peroxisome.</title>
        <authorList>
            <person name="Fu X."/>
        </authorList>
    </citation>
    <scope>NUCLEOTIDE SEQUENCE [LARGE SCALE GENOMIC DNA]</scope>
</reference>
<evidence type="ECO:0000313" key="2">
    <source>
        <dbReference type="Proteomes" id="UP001353858"/>
    </source>
</evidence>
<gene>
    <name evidence="1" type="ORF">RN001_009110</name>
</gene>
<sequence>MPFPYTAYRFGLSPLHAWIRFFECFIHISYRMEFKKWQVRQPEEKKIFENRKKTLQQDFKNQLGLLVDHVKPGGSGTSNDGDTARRFFKKFEVSSKITGIDEGLIKRCSVILEAISSTFLIDREALKTYAFETAKLYVDLYPWYYMPASMHKILIHGSDIIAHALLPMGQLSEEAQECHNKDLKFYRRIHTRKTSRETTNQDLLNLLLVSSDPYITSVRMLPPKFRQNLSHEVLQLLAPPNEEEEVLMTAMSQDVSDETMSDSDESD</sequence>
<proteinExistence type="predicted"/>
<dbReference type="AlphaFoldDB" id="A0AAN7PTE7"/>
<evidence type="ECO:0000313" key="1">
    <source>
        <dbReference type="EMBL" id="KAK4876604.1"/>
    </source>
</evidence>